<proteinExistence type="predicted"/>
<organism evidence="1 2">
    <name type="scientific">Pedobacter steynii</name>
    <dbReference type="NCBI Taxonomy" id="430522"/>
    <lineage>
        <taxon>Bacteria</taxon>
        <taxon>Pseudomonadati</taxon>
        <taxon>Bacteroidota</taxon>
        <taxon>Sphingobacteriia</taxon>
        <taxon>Sphingobacteriales</taxon>
        <taxon>Sphingobacteriaceae</taxon>
        <taxon>Pedobacter</taxon>
    </lineage>
</organism>
<dbReference type="KEGG" id="psty:BFS30_15565"/>
<dbReference type="Gene3D" id="1.10.260.40">
    <property type="entry name" value="lambda repressor-like DNA-binding domains"/>
    <property type="match status" value="1"/>
</dbReference>
<dbReference type="InterPro" id="IPR010982">
    <property type="entry name" value="Lambda_DNA-bd_dom_sf"/>
</dbReference>
<reference evidence="1 2" key="1">
    <citation type="submission" date="2016-08" db="EMBL/GenBank/DDBJ databases">
        <authorList>
            <person name="Seilhamer J.J."/>
        </authorList>
    </citation>
    <scope>NUCLEOTIDE SEQUENCE [LARGE SCALE GENOMIC DNA]</scope>
    <source>
        <strain evidence="1 2">DX4</strain>
    </source>
</reference>
<name>A0A1D7QQB9_9SPHI</name>
<gene>
    <name evidence="1" type="ORF">BFS30_15565</name>
</gene>
<dbReference type="OrthoDB" id="677191at2"/>
<dbReference type="GO" id="GO:0003677">
    <property type="term" value="F:DNA binding"/>
    <property type="evidence" value="ECO:0007669"/>
    <property type="project" value="InterPro"/>
</dbReference>
<dbReference type="Proteomes" id="UP000094313">
    <property type="component" value="Chromosome"/>
</dbReference>
<dbReference type="AlphaFoldDB" id="A0A1D7QQB9"/>
<evidence type="ECO:0000313" key="2">
    <source>
        <dbReference type="Proteomes" id="UP000094313"/>
    </source>
</evidence>
<sequence length="160" mass="18256">MTNTIKDMEKLSGQVEQKDLAKLETGAKLYLRHSNITFQIISSDHNRLMIKTQQGRHLSGSYADEVKLIELTRDLFSILPKKPVIAVQPLVYTPVPVDVVDPAWIKEKMEKHHIFIDHIVADTGIDKDSLSAWINGTKPMTQPVKAMLYFIFTDHESRES</sequence>
<dbReference type="EMBL" id="CP017141">
    <property type="protein sequence ID" value="AOM80811.1"/>
    <property type="molecule type" value="Genomic_DNA"/>
</dbReference>
<keyword evidence="2" id="KW-1185">Reference proteome</keyword>
<protein>
    <submittedName>
        <fullName evidence="1">Uncharacterized protein</fullName>
    </submittedName>
</protein>
<evidence type="ECO:0000313" key="1">
    <source>
        <dbReference type="EMBL" id="AOM80811.1"/>
    </source>
</evidence>
<accession>A0A1D7QQB9</accession>